<dbReference type="InterPro" id="IPR009091">
    <property type="entry name" value="RCC1/BLIP-II"/>
</dbReference>
<proteinExistence type="predicted"/>
<dbReference type="Gene3D" id="2.130.10.30">
    <property type="entry name" value="Regulator of chromosome condensation 1/beta-lactamase-inhibitor protein II"/>
    <property type="match status" value="2"/>
</dbReference>
<organism evidence="1">
    <name type="scientific">Escherichia phage fEgEco12</name>
    <dbReference type="NCBI Taxonomy" id="3158837"/>
    <lineage>
        <taxon>Viruses</taxon>
        <taxon>Duplodnaviria</taxon>
        <taxon>Heunggongvirae</taxon>
        <taxon>Uroviricota</taxon>
        <taxon>Caudoviricetes</taxon>
    </lineage>
</organism>
<dbReference type="PANTHER" id="PTHR45982">
    <property type="entry name" value="REGULATOR OF CHROMOSOME CONDENSATION"/>
    <property type="match status" value="1"/>
</dbReference>
<protein>
    <recommendedName>
        <fullName evidence="2">DNA condensation protein</fullName>
    </recommendedName>
</protein>
<dbReference type="InterPro" id="IPR051553">
    <property type="entry name" value="Ran_GTPase-activating"/>
</dbReference>
<accession>A0AAU7PHM6</accession>
<evidence type="ECO:0000313" key="1">
    <source>
        <dbReference type="EMBL" id="XBS49666.1"/>
    </source>
</evidence>
<dbReference type="SUPFAM" id="SSF50985">
    <property type="entry name" value="RCC1/BLIP-II"/>
    <property type="match status" value="1"/>
</dbReference>
<name>A0AAU7PHM6_9CAUD</name>
<dbReference type="EMBL" id="PP777464">
    <property type="protein sequence ID" value="XBS49666.1"/>
    <property type="molecule type" value="Genomic_DNA"/>
</dbReference>
<dbReference type="PANTHER" id="PTHR45982:SF1">
    <property type="entry name" value="REGULATOR OF CHROMOSOME CONDENSATION"/>
    <property type="match status" value="1"/>
</dbReference>
<sequence length="376" mass="40491">MLPFARMVKYGNKRPSNNIKKISCTTNNSVLVLTESGDLYGFGYNSGGELGTGTTTSVTSVIQIDTGVDDVWGGSLCAMYRKGDEFFGSGNGSYYGSSAVNSTTFVNVTHIFQDIDILNIKKIKMTTGLFILMQNGNLYGCGANTNCQFGTGEAVNFRYPIATLTQTDVVDFDILGNASIILKTDGYMYSAGDNGRGQLGSAAATTVLVYTQISKFPNVTNLNLFGCTQSCSLFKDSDGKTWLSGNSYGIDYPVVATTLFSKEAPVPEGTFRFIHTRSGANSPVICTPTGYYVAGTNPYGAYGMGTNVALTVYTRMDSMDNYISNYNDVPVFDGCFYGTYFAVGERLFGAGNGNIGNVPGYTGTQRNYVEINYKNI</sequence>
<evidence type="ECO:0008006" key="2">
    <source>
        <dbReference type="Google" id="ProtNLM"/>
    </source>
</evidence>
<reference evidence="1" key="1">
    <citation type="submission" date="2024-05" db="EMBL/GenBank/DDBJ databases">
        <authorList>
            <person name="Badawy S."/>
            <person name="Skurnik M."/>
        </authorList>
    </citation>
    <scope>NUCLEOTIDE SEQUENCE</scope>
</reference>